<feature type="region of interest" description="Disordered" evidence="1">
    <location>
        <begin position="117"/>
        <end position="190"/>
    </location>
</feature>
<organism evidence="2 3">
    <name type="scientific">Clostridium thermobutyricum</name>
    <dbReference type="NCBI Taxonomy" id="29372"/>
    <lineage>
        <taxon>Bacteria</taxon>
        <taxon>Bacillati</taxon>
        <taxon>Bacillota</taxon>
        <taxon>Clostridia</taxon>
        <taxon>Eubacteriales</taxon>
        <taxon>Clostridiaceae</taxon>
        <taxon>Clostridium</taxon>
    </lineage>
</organism>
<reference evidence="2 3" key="1">
    <citation type="submission" date="2013-01" db="EMBL/GenBank/DDBJ databases">
        <title>The Genome Sequence of Clostridium colicanis 209318.</title>
        <authorList>
            <consortium name="The Broad Institute Genome Sequencing Platform"/>
            <person name="Earl A."/>
            <person name="Ward D."/>
            <person name="Feldgarden M."/>
            <person name="Gevers D."/>
            <person name="Courvalin P."/>
            <person name="Lambert T."/>
            <person name="Walker B."/>
            <person name="Young S.K."/>
            <person name="Zeng Q."/>
            <person name="Gargeya S."/>
            <person name="Fitzgerald M."/>
            <person name="Haas B."/>
            <person name="Abouelleil A."/>
            <person name="Alvarado L."/>
            <person name="Arachchi H.M."/>
            <person name="Berlin A.M."/>
            <person name="Chapman S.B."/>
            <person name="Dewar J."/>
            <person name="Goldberg J."/>
            <person name="Griggs A."/>
            <person name="Gujja S."/>
            <person name="Hansen M."/>
            <person name="Howarth C."/>
            <person name="Imamovic A."/>
            <person name="Larimer J."/>
            <person name="McCowan C."/>
            <person name="Murphy C."/>
            <person name="Neiman D."/>
            <person name="Pearson M."/>
            <person name="Priest M."/>
            <person name="Roberts A."/>
            <person name="Saif S."/>
            <person name="Shea T."/>
            <person name="Sisk P."/>
            <person name="Sykes S."/>
            <person name="Wortman J."/>
            <person name="Nusbaum C."/>
            <person name="Birren B."/>
        </authorList>
    </citation>
    <scope>NUCLEOTIDE SEQUENCE [LARGE SCALE GENOMIC DNA]</scope>
    <source>
        <strain evidence="2 3">209318</strain>
    </source>
</reference>
<dbReference type="PATRIC" id="fig|999411.4.peg.867"/>
<dbReference type="AlphaFoldDB" id="N9XPN2"/>
<sequence length="262" mass="30670">MAEGWIKQYRAIREHWLWSDKPFARGQAFDDLLLMVNHQDNKVLIDGELILVKKGQRITSLRSLGESWGWSVKKVKKFLELLQNDNMISFECDTKKTLITIQNWSKYQEKETVLDVENREIAENEETQKKHGGNTEETQKKHTGNTEETQKKHGGKQTRMIKKEKNDNNEKNEEEGEEKTSHSTLDGQDRNSIENKIFDIVGDVGFETWFKQCDISETDKHIVIKPHNELTEITIKKKYLEILNALLDKNILLEEREEVKMG</sequence>
<name>N9XPN2_9CLOT</name>
<feature type="compositionally biased region" description="Basic and acidic residues" evidence="1">
    <location>
        <begin position="117"/>
        <end position="151"/>
    </location>
</feature>
<comment type="caution">
    <text evidence="2">The sequence shown here is derived from an EMBL/GenBank/DDBJ whole genome shotgun (WGS) entry which is preliminary data.</text>
</comment>
<dbReference type="Proteomes" id="UP000013097">
    <property type="component" value="Unassembled WGS sequence"/>
</dbReference>
<protein>
    <recommendedName>
        <fullName evidence="4">Phage replisome organiser N-terminal domain-containing protein</fullName>
    </recommendedName>
</protein>
<gene>
    <name evidence="2" type="ORF">HMPREF1092_00892</name>
</gene>
<evidence type="ECO:0000313" key="3">
    <source>
        <dbReference type="Proteomes" id="UP000013097"/>
    </source>
</evidence>
<dbReference type="RefSeq" id="WP_002597394.1">
    <property type="nucleotide sequence ID" value="NZ_KB850956.1"/>
</dbReference>
<dbReference type="InterPro" id="IPR038454">
    <property type="entry name" value="DnaA_N_sf"/>
</dbReference>
<evidence type="ECO:0008006" key="4">
    <source>
        <dbReference type="Google" id="ProtNLM"/>
    </source>
</evidence>
<dbReference type="HOGENOM" id="CLU_081822_0_2_9"/>
<feature type="compositionally biased region" description="Basic and acidic residues" evidence="1">
    <location>
        <begin position="161"/>
        <end position="171"/>
    </location>
</feature>
<keyword evidence="3" id="KW-1185">Reference proteome</keyword>
<dbReference type="EMBL" id="AGYT01000008">
    <property type="protein sequence ID" value="ENZ01658.1"/>
    <property type="molecule type" value="Genomic_DNA"/>
</dbReference>
<evidence type="ECO:0000256" key="1">
    <source>
        <dbReference type="SAM" id="MobiDB-lite"/>
    </source>
</evidence>
<accession>N9XPN2</accession>
<dbReference type="eggNOG" id="COG3935">
    <property type="taxonomic scope" value="Bacteria"/>
</dbReference>
<evidence type="ECO:0000313" key="2">
    <source>
        <dbReference type="EMBL" id="ENZ01658.1"/>
    </source>
</evidence>
<dbReference type="Gene3D" id="3.30.300.180">
    <property type="match status" value="1"/>
</dbReference>
<proteinExistence type="predicted"/>